<protein>
    <submittedName>
        <fullName evidence="1">Unannotated protein</fullName>
    </submittedName>
</protein>
<gene>
    <name evidence="1" type="ORF">UFOPK3519_00197</name>
</gene>
<reference evidence="1" key="1">
    <citation type="submission" date="2020-05" db="EMBL/GenBank/DDBJ databases">
        <authorList>
            <person name="Chiriac C."/>
            <person name="Salcher M."/>
            <person name="Ghai R."/>
            <person name="Kavagutti S V."/>
        </authorList>
    </citation>
    <scope>NUCLEOTIDE SEQUENCE</scope>
</reference>
<dbReference type="AlphaFoldDB" id="A0A6J7F5Q0"/>
<sequence>MIRVVGLVQVALMARGEVQVLVPHEQGAIYRRGDRLTGSLDLWILRHYCRPS</sequence>
<evidence type="ECO:0000313" key="1">
    <source>
        <dbReference type="EMBL" id="CAB4890201.1"/>
    </source>
</evidence>
<organism evidence="1">
    <name type="scientific">freshwater metagenome</name>
    <dbReference type="NCBI Taxonomy" id="449393"/>
    <lineage>
        <taxon>unclassified sequences</taxon>
        <taxon>metagenomes</taxon>
        <taxon>ecological metagenomes</taxon>
    </lineage>
</organism>
<name>A0A6J7F5Q0_9ZZZZ</name>
<dbReference type="EMBL" id="CAFBMG010000008">
    <property type="protein sequence ID" value="CAB4890201.1"/>
    <property type="molecule type" value="Genomic_DNA"/>
</dbReference>
<accession>A0A6J7F5Q0</accession>
<proteinExistence type="predicted"/>